<dbReference type="EMBL" id="KV423914">
    <property type="protein sequence ID" value="KZT62948.1"/>
    <property type="molecule type" value="Genomic_DNA"/>
</dbReference>
<keyword evidence="4" id="KW-0808">Transferase</keyword>
<dbReference type="STRING" id="1353952.A0A165KC61"/>
<protein>
    <recommendedName>
        <fullName evidence="1">non-specific serine/threonine protein kinase</fullName>
        <ecNumber evidence="1">2.7.11.1</ecNumber>
    </recommendedName>
</protein>
<feature type="compositionally biased region" description="Acidic residues" evidence="11">
    <location>
        <begin position="933"/>
        <end position="943"/>
    </location>
</feature>
<dbReference type="PANTHER" id="PTHR24356:SF1">
    <property type="entry name" value="SERINE_THREONINE-PROTEIN KINASE GREATWALL"/>
    <property type="match status" value="1"/>
</dbReference>
<keyword evidence="5" id="KW-0547">Nucleotide-binding</keyword>
<feature type="compositionally biased region" description="Basic residues" evidence="11">
    <location>
        <begin position="138"/>
        <end position="153"/>
    </location>
</feature>
<feature type="compositionally biased region" description="Polar residues" evidence="11">
    <location>
        <begin position="1767"/>
        <end position="1793"/>
    </location>
</feature>
<proteinExistence type="predicted"/>
<evidence type="ECO:0000256" key="11">
    <source>
        <dbReference type="SAM" id="MobiDB-lite"/>
    </source>
</evidence>
<reference evidence="15 16" key="1">
    <citation type="journal article" date="2016" name="Mol. Biol. Evol.">
        <title>Comparative Genomics of Early-Diverging Mushroom-Forming Fungi Provides Insights into the Origins of Lignocellulose Decay Capabilities.</title>
        <authorList>
            <person name="Nagy L.G."/>
            <person name="Riley R."/>
            <person name="Tritt A."/>
            <person name="Adam C."/>
            <person name="Daum C."/>
            <person name="Floudas D."/>
            <person name="Sun H."/>
            <person name="Yadav J.S."/>
            <person name="Pangilinan J."/>
            <person name="Larsson K.H."/>
            <person name="Matsuura K."/>
            <person name="Barry K."/>
            <person name="Labutti K."/>
            <person name="Kuo R."/>
            <person name="Ohm R.A."/>
            <person name="Bhattacharya S.S."/>
            <person name="Shirouzu T."/>
            <person name="Yoshinaga Y."/>
            <person name="Martin F.M."/>
            <person name="Grigoriev I.V."/>
            <person name="Hibbett D.S."/>
        </authorList>
    </citation>
    <scope>NUCLEOTIDE SEQUENCE [LARGE SCALE GENOMIC DNA]</scope>
    <source>
        <strain evidence="15 16">HHB12733</strain>
    </source>
</reference>
<feature type="region of interest" description="Disordered" evidence="11">
    <location>
        <begin position="929"/>
        <end position="1009"/>
    </location>
</feature>
<dbReference type="OrthoDB" id="162894at2759"/>
<keyword evidence="7" id="KW-0067">ATP-binding</keyword>
<dbReference type="InParanoid" id="A0A165KC61"/>
<dbReference type="FunCoup" id="A0A165KC61">
    <property type="interactions" value="279"/>
</dbReference>
<feature type="region of interest" description="Disordered" evidence="11">
    <location>
        <begin position="760"/>
        <end position="782"/>
    </location>
</feature>
<evidence type="ECO:0000313" key="16">
    <source>
        <dbReference type="Proteomes" id="UP000076842"/>
    </source>
</evidence>
<dbReference type="SMART" id="SM00448">
    <property type="entry name" value="REC"/>
    <property type="match status" value="1"/>
</dbReference>
<evidence type="ECO:0000256" key="4">
    <source>
        <dbReference type="ARBA" id="ARBA00022679"/>
    </source>
</evidence>
<feature type="compositionally biased region" description="Polar residues" evidence="11">
    <location>
        <begin position="978"/>
        <end position="990"/>
    </location>
</feature>
<keyword evidence="2" id="KW-0723">Serine/threonine-protein kinase</keyword>
<dbReference type="CDD" id="cd17546">
    <property type="entry name" value="REC_hyHK_CKI1_RcsC-like"/>
    <property type="match status" value="1"/>
</dbReference>
<dbReference type="PANTHER" id="PTHR24356">
    <property type="entry name" value="SERINE/THREONINE-PROTEIN KINASE"/>
    <property type="match status" value="1"/>
</dbReference>
<feature type="domain" description="AGC-kinase C-terminal" evidence="14">
    <location>
        <begin position="1559"/>
        <end position="1656"/>
    </location>
</feature>
<keyword evidence="3 10" id="KW-0597">Phosphoprotein</keyword>
<dbReference type="EC" id="2.7.11.1" evidence="1"/>
<feature type="compositionally biased region" description="Low complexity" evidence="11">
    <location>
        <begin position="1058"/>
        <end position="1071"/>
    </location>
</feature>
<feature type="compositionally biased region" description="Low complexity" evidence="11">
    <location>
        <begin position="1715"/>
        <end position="1726"/>
    </location>
</feature>
<evidence type="ECO:0000256" key="5">
    <source>
        <dbReference type="ARBA" id="ARBA00022741"/>
    </source>
</evidence>
<dbReference type="InterPro" id="IPR000961">
    <property type="entry name" value="AGC-kinase_C"/>
</dbReference>
<evidence type="ECO:0000259" key="12">
    <source>
        <dbReference type="PROSITE" id="PS50011"/>
    </source>
</evidence>
<evidence type="ECO:0000259" key="14">
    <source>
        <dbReference type="PROSITE" id="PS51285"/>
    </source>
</evidence>
<evidence type="ECO:0000313" key="15">
    <source>
        <dbReference type="EMBL" id="KZT62948.1"/>
    </source>
</evidence>
<dbReference type="InterPro" id="IPR001789">
    <property type="entry name" value="Sig_transdc_resp-reg_receiver"/>
</dbReference>
<dbReference type="SUPFAM" id="SSF56112">
    <property type="entry name" value="Protein kinase-like (PK-like)"/>
    <property type="match status" value="1"/>
</dbReference>
<dbReference type="GO" id="GO:0005524">
    <property type="term" value="F:ATP binding"/>
    <property type="evidence" value="ECO:0007669"/>
    <property type="project" value="UniProtKB-KW"/>
</dbReference>
<dbReference type="GO" id="GO:0005634">
    <property type="term" value="C:nucleus"/>
    <property type="evidence" value="ECO:0007669"/>
    <property type="project" value="TreeGrafter"/>
</dbReference>
<evidence type="ECO:0000256" key="10">
    <source>
        <dbReference type="PROSITE-ProRule" id="PRU00169"/>
    </source>
</evidence>
<feature type="region of interest" description="Disordered" evidence="11">
    <location>
        <begin position="100"/>
        <end position="297"/>
    </location>
</feature>
<dbReference type="InterPro" id="IPR050236">
    <property type="entry name" value="Ser_Thr_kinase_AGC"/>
</dbReference>
<dbReference type="GO" id="GO:1901992">
    <property type="term" value="P:positive regulation of mitotic cell cycle phase transition"/>
    <property type="evidence" value="ECO:0007669"/>
    <property type="project" value="UniProtKB-ARBA"/>
</dbReference>
<dbReference type="PROSITE" id="PS00108">
    <property type="entry name" value="PROTEIN_KINASE_ST"/>
    <property type="match status" value="1"/>
</dbReference>
<sequence>MARPIPLQMSAGSPPIAPINYSVPSSTANSPSPNAPTPASTPAAPLGTSPSASQMSSASHPSYIQRHFRRRLQASKQACDTELKKVIHAVTAYVEHSLRAQHEAEWEEEEESRIRDDLLTAESTSDDAGDESDAGGGLRRKKKISNTHRHRRSFLLSSGTKLPSIGTSTALAIPGTSATHVPQGATPAPGPSTSPVRMSASSSPTHSWSKGSNPVTRRASRSRRYTLSPPLPATVPGSVPPPLPLAPVPGSIPLPTSLNPSRASSRSRSRSPLPSTARARSPIGSPTSEYPPSESGAPKLDFISTLRDLVSLSTTLVEMPLSTLTSPSSPHALSEIVQNVQALGKAWDLRPDWHGRGWYVQVLLAVASLSRVVEWWQAEREFWHFGEEGEDEDDGEVEGMTFVLKPADDEAGRGSSSGGEESTDKEDKHELEEKSFDREKTIVPEDKHPSPLRILPSKEKADPLSGAQEVPAAPSPIKDLPRHEPPLHVEISRTKPTEDLRAIAEKSMNEQVVMEIGLDGERILWASPSWEKVVGGPTDNVVGTSIVSLLAPADQHVFIDATHHLEVEDPHTIEAKFLMLVNPPVRHGFEGLPSPQDEGRPYFIEMDAKGMLVKDRIGGEPSHTLWLFRPLPTASPISPSASQLQQDSYESFVSGLGVDAYTTGTGKEEEDETAVAFHERPKTEPVTPFPFDRPINTQTILCRICECQVPDWFFEKHNETCNEVHTLEADIVECDDSLQELISTVSQMIYAIDRLGQASPVPGQNAGTPSSQPSPPIRESLPEYRGVPLFTPATAPSSPLQSGGLRTSASARLQRVTVRKMQRKLLEDLQEILIAAREVDMPAVNEDAPNVPLERRPFLTAQSEEQVALVNRWQRPQTDDPALAQLVQDAETLMRTKVDYVSRMINTLIYSEKVRHEWEEKVEQTLQELESQAGDDADSESSDGENGGAESASASPPTEQPTVVAPSPILFEAPSSLAGPSTQSSGNFGSVFSPPSISPSPPASLSSLSSPYLSTAPLHSAASPHPISPLTTSPLVPSPLAFTTPILAHRESDNQDVSEAASSASAGVQSSLQMTLGSPTAPQPTISSLHVRRATVNILPEPTVMVTPPFSPTVPPSAAPSSITLPPPTMTATQISGASKHNRRLSTALPFSPAMSSAPLSPRIPSIAPTSKTTPSSIRDFEIIKPISKGAFGSVYLSKKKSTGDYYAIKVLKKADMIAKNQVTNVKAERTILMQQADSPFVVKLFFTFQNKDYLYLVMEYLNGGDCAALIKTIGALPEDWAKTYVAEVILGLENIHARGIVHRDLKPDNLLIDSRGHLKLTDFGLSRIGLFGRQARDGRALVNRRGSATTRGRTPRSGFPSRQGSVDSSVMSPPEAPMETPSSYGASYFTRGLSTSHLATADDVSESSGSESISGLFNRGATIASESPQQSFASELTSDLRAYNVGGGTPPGEAKFVGTPDYLAPETILATSEDDKAVDWWALGVITYEFLYGLPPFHADSPAQVFDNIISRRIEWYEEHVDYSKEARDFMERLMCTDPTKRLGAKGAQDVKAHPWLQGIDWDNLTAQPAQFVPQITDPESTDYFDPRGAHLQLFQEDELTQPAESADSSPRAERLSLRPGSTHPMDTADPGLSPAVDDFGAFSFKNLPVLKQANDDVIKKLKAESPLQGPGGLPLMTLHGRRGSISQRLRTKPTVGMGISLDPKGVTSPPSPSTSTSSIASTPSRGNFPPLTPGGGSPGHARRPSEHGVLERFKTQHDDGIRRNSMPSRLRTASVSSGGDHTSGTEGTGSWQPPPMEVGTPATSVGSHEMRRGSDSKVDRTVVCLLAEDNVISQKVQEILLTRLGCRCVLVADGYEAILAACSEIHFDVILMDYQMPILDGEMAAKFIKGTNNRNKTTPVIAVSAYSALDPSINSDLFASSLSKPVQRDALLAIMKKLGFKISTETIGSKQTHKVVVK</sequence>
<feature type="domain" description="Protein kinase" evidence="12">
    <location>
        <begin position="1181"/>
        <end position="1558"/>
    </location>
</feature>
<keyword evidence="6" id="KW-0418">Kinase</keyword>
<dbReference type="CDD" id="cd05611">
    <property type="entry name" value="STKc_Rim15_like"/>
    <property type="match status" value="1"/>
</dbReference>
<evidence type="ECO:0000259" key="13">
    <source>
        <dbReference type="PROSITE" id="PS50110"/>
    </source>
</evidence>
<evidence type="ECO:0000256" key="9">
    <source>
        <dbReference type="ARBA" id="ARBA00048679"/>
    </source>
</evidence>
<feature type="region of interest" description="Disordered" evidence="11">
    <location>
        <begin position="1342"/>
        <end position="1383"/>
    </location>
</feature>
<dbReference type="PROSITE" id="PS50011">
    <property type="entry name" value="PROTEIN_KINASE_DOM"/>
    <property type="match status" value="1"/>
</dbReference>
<dbReference type="Proteomes" id="UP000076842">
    <property type="component" value="Unassembled WGS sequence"/>
</dbReference>
<feature type="compositionally biased region" description="Polar residues" evidence="11">
    <location>
        <begin position="1361"/>
        <end position="1372"/>
    </location>
</feature>
<feature type="region of interest" description="Disordered" evidence="11">
    <location>
        <begin position="1601"/>
        <end position="1631"/>
    </location>
</feature>
<feature type="compositionally biased region" description="Low complexity" evidence="11">
    <location>
        <begin position="24"/>
        <end position="62"/>
    </location>
</feature>
<evidence type="ECO:0000256" key="2">
    <source>
        <dbReference type="ARBA" id="ARBA00022527"/>
    </source>
</evidence>
<dbReference type="GO" id="GO:0005737">
    <property type="term" value="C:cytoplasm"/>
    <property type="evidence" value="ECO:0007669"/>
    <property type="project" value="TreeGrafter"/>
</dbReference>
<feature type="region of interest" description="Disordered" evidence="11">
    <location>
        <begin position="1696"/>
        <end position="1815"/>
    </location>
</feature>
<feature type="compositionally biased region" description="Basic and acidic residues" evidence="11">
    <location>
        <begin position="1745"/>
        <end position="1764"/>
    </location>
</feature>
<comment type="catalytic activity">
    <reaction evidence="8">
        <text>L-threonyl-[protein] + ATP = O-phospho-L-threonyl-[protein] + ADP + H(+)</text>
        <dbReference type="Rhea" id="RHEA:46608"/>
        <dbReference type="Rhea" id="RHEA-COMP:11060"/>
        <dbReference type="Rhea" id="RHEA-COMP:11605"/>
        <dbReference type="ChEBI" id="CHEBI:15378"/>
        <dbReference type="ChEBI" id="CHEBI:30013"/>
        <dbReference type="ChEBI" id="CHEBI:30616"/>
        <dbReference type="ChEBI" id="CHEBI:61977"/>
        <dbReference type="ChEBI" id="CHEBI:456216"/>
        <dbReference type="EC" id="2.7.11.1"/>
    </reaction>
</comment>
<dbReference type="InterPro" id="IPR011009">
    <property type="entry name" value="Kinase-like_dom_sf"/>
</dbReference>
<feature type="domain" description="Response regulatory" evidence="13">
    <location>
        <begin position="1825"/>
        <end position="1941"/>
    </location>
</feature>
<feature type="compositionally biased region" description="Pro residues" evidence="11">
    <location>
        <begin position="229"/>
        <end position="252"/>
    </location>
</feature>
<dbReference type="Pfam" id="PF00072">
    <property type="entry name" value="Response_reg"/>
    <property type="match status" value="1"/>
</dbReference>
<keyword evidence="16" id="KW-1185">Reference proteome</keyword>
<comment type="catalytic activity">
    <reaction evidence="9">
        <text>L-seryl-[protein] + ATP = O-phospho-L-seryl-[protein] + ADP + H(+)</text>
        <dbReference type="Rhea" id="RHEA:17989"/>
        <dbReference type="Rhea" id="RHEA-COMP:9863"/>
        <dbReference type="Rhea" id="RHEA-COMP:11604"/>
        <dbReference type="ChEBI" id="CHEBI:15378"/>
        <dbReference type="ChEBI" id="CHEBI:29999"/>
        <dbReference type="ChEBI" id="CHEBI:30616"/>
        <dbReference type="ChEBI" id="CHEBI:83421"/>
        <dbReference type="ChEBI" id="CHEBI:456216"/>
        <dbReference type="EC" id="2.7.11.1"/>
    </reaction>
</comment>
<feature type="region of interest" description="Disordered" evidence="11">
    <location>
        <begin position="1052"/>
        <end position="1088"/>
    </location>
</feature>
<dbReference type="FunFam" id="3.30.200.20:FF:001008">
    <property type="entry name" value="Serine/threonine-protein kinase cek1"/>
    <property type="match status" value="1"/>
</dbReference>
<feature type="region of interest" description="Disordered" evidence="11">
    <location>
        <begin position="1"/>
        <end position="64"/>
    </location>
</feature>
<dbReference type="InterPro" id="IPR008271">
    <property type="entry name" value="Ser/Thr_kinase_AS"/>
</dbReference>
<accession>A0A165KC61</accession>
<dbReference type="Gene3D" id="3.30.200.20">
    <property type="entry name" value="Phosphorylase Kinase, domain 1"/>
    <property type="match status" value="1"/>
</dbReference>
<feature type="compositionally biased region" description="Polar residues" evidence="11">
    <location>
        <begin position="191"/>
        <end position="215"/>
    </location>
</feature>
<feature type="compositionally biased region" description="Acidic residues" evidence="11">
    <location>
        <begin position="124"/>
        <end position="133"/>
    </location>
</feature>
<evidence type="ECO:0000256" key="3">
    <source>
        <dbReference type="ARBA" id="ARBA00022553"/>
    </source>
</evidence>
<feature type="compositionally biased region" description="Low complexity" evidence="11">
    <location>
        <begin position="260"/>
        <end position="282"/>
    </location>
</feature>
<dbReference type="PROSITE" id="PS51285">
    <property type="entry name" value="AGC_KINASE_CTER"/>
    <property type="match status" value="1"/>
</dbReference>
<feature type="region of interest" description="Disordered" evidence="11">
    <location>
        <begin position="405"/>
        <end position="484"/>
    </location>
</feature>
<dbReference type="Pfam" id="PF00069">
    <property type="entry name" value="Pkinase"/>
    <property type="match status" value="2"/>
</dbReference>
<dbReference type="Gene3D" id="3.40.50.2300">
    <property type="match status" value="1"/>
</dbReference>
<gene>
    <name evidence="15" type="ORF">CALCODRAFT_552399</name>
</gene>
<dbReference type="FunFam" id="1.10.510.10:FF:000340">
    <property type="entry name" value="Serine threonine protein kinase"/>
    <property type="match status" value="1"/>
</dbReference>
<evidence type="ECO:0000256" key="8">
    <source>
        <dbReference type="ARBA" id="ARBA00047899"/>
    </source>
</evidence>
<evidence type="ECO:0000256" key="1">
    <source>
        <dbReference type="ARBA" id="ARBA00012513"/>
    </source>
</evidence>
<organism evidence="15 16">
    <name type="scientific">Calocera cornea HHB12733</name>
    <dbReference type="NCBI Taxonomy" id="1353952"/>
    <lineage>
        <taxon>Eukaryota</taxon>
        <taxon>Fungi</taxon>
        <taxon>Dikarya</taxon>
        <taxon>Basidiomycota</taxon>
        <taxon>Agaricomycotina</taxon>
        <taxon>Dacrymycetes</taxon>
        <taxon>Dacrymycetales</taxon>
        <taxon>Dacrymycetaceae</taxon>
        <taxon>Calocera</taxon>
    </lineage>
</organism>
<dbReference type="InterPro" id="IPR011006">
    <property type="entry name" value="CheY-like_superfamily"/>
</dbReference>
<feature type="modified residue" description="4-aspartylphosphate" evidence="10">
    <location>
        <position position="1875"/>
    </location>
</feature>
<dbReference type="InterPro" id="IPR000719">
    <property type="entry name" value="Prot_kinase_dom"/>
</dbReference>
<dbReference type="GO" id="GO:0000160">
    <property type="term" value="P:phosphorelay signal transduction system"/>
    <property type="evidence" value="ECO:0007669"/>
    <property type="project" value="InterPro"/>
</dbReference>
<dbReference type="GO" id="GO:0004674">
    <property type="term" value="F:protein serine/threonine kinase activity"/>
    <property type="evidence" value="ECO:0007669"/>
    <property type="project" value="UniProtKB-KW"/>
</dbReference>
<dbReference type="PROSITE" id="PS50110">
    <property type="entry name" value="RESPONSE_REGULATORY"/>
    <property type="match status" value="1"/>
</dbReference>
<dbReference type="Gene3D" id="1.10.510.10">
    <property type="entry name" value="Transferase(Phosphotransferase) domain 1"/>
    <property type="match status" value="1"/>
</dbReference>
<dbReference type="SUPFAM" id="SSF52172">
    <property type="entry name" value="CheY-like"/>
    <property type="match status" value="1"/>
</dbReference>
<evidence type="ECO:0000256" key="7">
    <source>
        <dbReference type="ARBA" id="ARBA00022840"/>
    </source>
</evidence>
<dbReference type="SMART" id="SM00220">
    <property type="entry name" value="S_TKc"/>
    <property type="match status" value="1"/>
</dbReference>
<feature type="compositionally biased region" description="Basic and acidic residues" evidence="11">
    <location>
        <begin position="425"/>
        <end position="449"/>
    </location>
</feature>
<name>A0A165KC61_9BASI</name>
<evidence type="ECO:0000256" key="6">
    <source>
        <dbReference type="ARBA" id="ARBA00022777"/>
    </source>
</evidence>
<feature type="compositionally biased region" description="Polar residues" evidence="11">
    <location>
        <begin position="155"/>
        <end position="180"/>
    </location>
</feature>
<feature type="compositionally biased region" description="Polar residues" evidence="11">
    <location>
        <begin position="1072"/>
        <end position="1088"/>
    </location>
</feature>